<dbReference type="PROSITE" id="PS51755">
    <property type="entry name" value="OMPR_PHOB"/>
    <property type="match status" value="1"/>
</dbReference>
<organism evidence="8">
    <name type="scientific">hydrothermal vent metagenome</name>
    <dbReference type="NCBI Taxonomy" id="652676"/>
    <lineage>
        <taxon>unclassified sequences</taxon>
        <taxon>metagenomes</taxon>
        <taxon>ecological metagenomes</taxon>
    </lineage>
</organism>
<dbReference type="Pfam" id="PF00072">
    <property type="entry name" value="Response_reg"/>
    <property type="match status" value="1"/>
</dbReference>
<sequence length="218" mass="24850">MSAKLLLLEDDKLFNETLQDFLEEEGFAVDTALDPYTALDLTYGKTYDLYLFDVNLPYESGFDLLGKLRESQDTTPAIFLTSREDKTSLQEGFGVGADDYMKKPVDLDELLLRIEAVLRRQIRQRYVQIGSYRLEILSRTLYDETGTALNISKKTISLLLLLLEAKGELVSMETIKDRLWAAGQQASDGALRVYVAQLKKYFPEAIVNVRGLGYRWKP</sequence>
<dbReference type="EMBL" id="FPIB01000026">
    <property type="protein sequence ID" value="SFV90952.1"/>
    <property type="molecule type" value="Genomic_DNA"/>
</dbReference>
<dbReference type="SMART" id="SM00862">
    <property type="entry name" value="Trans_reg_C"/>
    <property type="match status" value="1"/>
</dbReference>
<feature type="domain" description="OmpR/PhoB-type" evidence="7">
    <location>
        <begin position="124"/>
        <end position="218"/>
    </location>
</feature>
<dbReference type="InterPro" id="IPR016032">
    <property type="entry name" value="Sig_transdc_resp-reg_C-effctor"/>
</dbReference>
<protein>
    <submittedName>
        <fullName evidence="8">DNA-binding response regulator</fullName>
    </submittedName>
</protein>
<keyword evidence="1" id="KW-0597">Phosphoprotein</keyword>
<dbReference type="SUPFAM" id="SSF46894">
    <property type="entry name" value="C-terminal effector domain of the bipartite response regulators"/>
    <property type="match status" value="1"/>
</dbReference>
<dbReference type="PANTHER" id="PTHR48111:SF1">
    <property type="entry name" value="TWO-COMPONENT RESPONSE REGULATOR ORR33"/>
    <property type="match status" value="1"/>
</dbReference>
<dbReference type="GO" id="GO:0006355">
    <property type="term" value="P:regulation of DNA-templated transcription"/>
    <property type="evidence" value="ECO:0007669"/>
    <property type="project" value="InterPro"/>
</dbReference>
<dbReference type="Gene3D" id="1.10.10.10">
    <property type="entry name" value="Winged helix-like DNA-binding domain superfamily/Winged helix DNA-binding domain"/>
    <property type="match status" value="1"/>
</dbReference>
<dbReference type="AlphaFoldDB" id="A0A1W1EAG9"/>
<evidence type="ECO:0000259" key="7">
    <source>
        <dbReference type="PROSITE" id="PS51755"/>
    </source>
</evidence>
<keyword evidence="2" id="KW-0902">Two-component regulatory system</keyword>
<reference evidence="8" key="1">
    <citation type="submission" date="2016-10" db="EMBL/GenBank/DDBJ databases">
        <authorList>
            <person name="de Groot N.N."/>
        </authorList>
    </citation>
    <scope>NUCLEOTIDE SEQUENCE</scope>
</reference>
<feature type="domain" description="Response regulatory" evidence="6">
    <location>
        <begin position="4"/>
        <end position="118"/>
    </location>
</feature>
<dbReference type="GO" id="GO:0000156">
    <property type="term" value="F:phosphorelay response regulator activity"/>
    <property type="evidence" value="ECO:0007669"/>
    <property type="project" value="TreeGrafter"/>
</dbReference>
<dbReference type="GO" id="GO:0005829">
    <property type="term" value="C:cytosol"/>
    <property type="evidence" value="ECO:0007669"/>
    <property type="project" value="TreeGrafter"/>
</dbReference>
<keyword evidence="3" id="KW-0805">Transcription regulation</keyword>
<accession>A0A1W1EAG9</accession>
<keyword evidence="4 8" id="KW-0238">DNA-binding</keyword>
<evidence type="ECO:0000256" key="2">
    <source>
        <dbReference type="ARBA" id="ARBA00023012"/>
    </source>
</evidence>
<evidence type="ECO:0000256" key="5">
    <source>
        <dbReference type="ARBA" id="ARBA00023163"/>
    </source>
</evidence>
<dbReference type="InterPro" id="IPR036388">
    <property type="entry name" value="WH-like_DNA-bd_sf"/>
</dbReference>
<evidence type="ECO:0000256" key="3">
    <source>
        <dbReference type="ARBA" id="ARBA00023015"/>
    </source>
</evidence>
<name>A0A1W1EAG9_9ZZZZ</name>
<dbReference type="PROSITE" id="PS50110">
    <property type="entry name" value="RESPONSE_REGULATORY"/>
    <property type="match status" value="1"/>
</dbReference>
<dbReference type="GO" id="GO:0032993">
    <property type="term" value="C:protein-DNA complex"/>
    <property type="evidence" value="ECO:0007669"/>
    <property type="project" value="TreeGrafter"/>
</dbReference>
<dbReference type="PANTHER" id="PTHR48111">
    <property type="entry name" value="REGULATOR OF RPOS"/>
    <property type="match status" value="1"/>
</dbReference>
<dbReference type="InterPro" id="IPR011006">
    <property type="entry name" value="CheY-like_superfamily"/>
</dbReference>
<gene>
    <name evidence="8" type="ORF">MNB_SV-4-506</name>
</gene>
<keyword evidence="5" id="KW-0804">Transcription</keyword>
<evidence type="ECO:0000256" key="4">
    <source>
        <dbReference type="ARBA" id="ARBA00023125"/>
    </source>
</evidence>
<dbReference type="Pfam" id="PF00486">
    <property type="entry name" value="Trans_reg_C"/>
    <property type="match status" value="1"/>
</dbReference>
<evidence type="ECO:0000256" key="1">
    <source>
        <dbReference type="ARBA" id="ARBA00022553"/>
    </source>
</evidence>
<dbReference type="InterPro" id="IPR039420">
    <property type="entry name" value="WalR-like"/>
</dbReference>
<dbReference type="Gene3D" id="3.40.50.2300">
    <property type="match status" value="1"/>
</dbReference>
<dbReference type="SUPFAM" id="SSF52172">
    <property type="entry name" value="CheY-like"/>
    <property type="match status" value="1"/>
</dbReference>
<dbReference type="GO" id="GO:0000976">
    <property type="term" value="F:transcription cis-regulatory region binding"/>
    <property type="evidence" value="ECO:0007669"/>
    <property type="project" value="TreeGrafter"/>
</dbReference>
<dbReference type="InterPro" id="IPR001789">
    <property type="entry name" value="Sig_transdc_resp-reg_receiver"/>
</dbReference>
<evidence type="ECO:0000313" key="8">
    <source>
        <dbReference type="EMBL" id="SFV90952.1"/>
    </source>
</evidence>
<dbReference type="InterPro" id="IPR001867">
    <property type="entry name" value="OmpR/PhoB-type_DNA-bd"/>
</dbReference>
<dbReference type="SMART" id="SM00448">
    <property type="entry name" value="REC"/>
    <property type="match status" value="1"/>
</dbReference>
<evidence type="ECO:0000259" key="6">
    <source>
        <dbReference type="PROSITE" id="PS50110"/>
    </source>
</evidence>
<proteinExistence type="predicted"/>